<feature type="transmembrane region" description="Helical" evidence="1">
    <location>
        <begin position="60"/>
        <end position="82"/>
    </location>
</feature>
<evidence type="ECO:0000313" key="4">
    <source>
        <dbReference type="Proteomes" id="UP000319613"/>
    </source>
</evidence>
<evidence type="ECO:0000313" key="3">
    <source>
        <dbReference type="EMBL" id="TSC65932.1"/>
    </source>
</evidence>
<dbReference type="AlphaFoldDB" id="A0A554JC44"/>
<dbReference type="Pfam" id="PF03703">
    <property type="entry name" value="bPH_2"/>
    <property type="match status" value="1"/>
</dbReference>
<feature type="transmembrane region" description="Helical" evidence="1">
    <location>
        <begin position="21"/>
        <end position="40"/>
    </location>
</feature>
<comment type="caution">
    <text evidence="3">The sequence shown here is derived from an EMBL/GenBank/DDBJ whole genome shotgun (WGS) entry which is preliminary data.</text>
</comment>
<keyword evidence="1" id="KW-1133">Transmembrane helix</keyword>
<feature type="domain" description="YdbS-like PH" evidence="2">
    <location>
        <begin position="79"/>
        <end position="154"/>
    </location>
</feature>
<sequence>MFSHQLHNDEQLLAVYRKHEITLVPKVLQIFILIFIPWFFGLKYDFIFSTTGHAQIFIGWTLLVAMFALHAFVIWSVNVYIVTSKRLLHIVHTGLFKKTVVETPLDRILNVSFRTTGISSTLFHYGDVLVEVVGLDHSLILKAIPNPSKVKDYIWKVHLEYGAKSSTKTAYTQPEFAKVFIKPKRSI</sequence>
<reference evidence="3 4" key="1">
    <citation type="submission" date="2017-07" db="EMBL/GenBank/DDBJ databases">
        <title>Mechanisms for carbon and nitrogen cycling indicate functional differentiation within the Candidate Phyla Radiation.</title>
        <authorList>
            <person name="Danczak R.E."/>
            <person name="Johnston M.D."/>
            <person name="Kenah C."/>
            <person name="Slattery M."/>
            <person name="Wrighton K.C."/>
            <person name="Wilkins M.J."/>
        </authorList>
    </citation>
    <scope>NUCLEOTIDE SEQUENCE [LARGE SCALE GENOMIC DNA]</scope>
    <source>
        <strain evidence="3">Gr01-1014_77</strain>
    </source>
</reference>
<name>A0A554JC44_9BACT</name>
<evidence type="ECO:0000256" key="1">
    <source>
        <dbReference type="SAM" id="Phobius"/>
    </source>
</evidence>
<gene>
    <name evidence="3" type="ORF">G01um101477_281</name>
</gene>
<dbReference type="EMBL" id="VMFF01000021">
    <property type="protein sequence ID" value="TSC65932.1"/>
    <property type="molecule type" value="Genomic_DNA"/>
</dbReference>
<evidence type="ECO:0000259" key="2">
    <source>
        <dbReference type="Pfam" id="PF03703"/>
    </source>
</evidence>
<accession>A0A554JC44</accession>
<dbReference type="InterPro" id="IPR005182">
    <property type="entry name" value="YdbS-like_PH"/>
</dbReference>
<proteinExistence type="predicted"/>
<dbReference type="PANTHER" id="PTHR37938:SF1">
    <property type="entry name" value="BLL0215 PROTEIN"/>
    <property type="match status" value="1"/>
</dbReference>
<protein>
    <recommendedName>
        <fullName evidence="2">YdbS-like PH domain-containing protein</fullName>
    </recommendedName>
</protein>
<dbReference type="Proteomes" id="UP000319613">
    <property type="component" value="Unassembled WGS sequence"/>
</dbReference>
<dbReference type="PANTHER" id="PTHR37938">
    <property type="entry name" value="BLL0215 PROTEIN"/>
    <property type="match status" value="1"/>
</dbReference>
<organism evidence="3 4">
    <name type="scientific">Candidatus Doudnabacteria bacterium Gr01-1014_77</name>
    <dbReference type="NCBI Taxonomy" id="2017133"/>
    <lineage>
        <taxon>Bacteria</taxon>
        <taxon>Candidatus Doudnaibacteriota</taxon>
    </lineage>
</organism>
<keyword evidence="1" id="KW-0472">Membrane</keyword>
<keyword evidence="1" id="KW-0812">Transmembrane</keyword>